<reference evidence="1 2" key="1">
    <citation type="submission" date="2017-11" db="EMBL/GenBank/DDBJ databases">
        <title>Genome sequencing of Fusobacterium periodonticum KCOM 1259.</title>
        <authorList>
            <person name="Kook J.-K."/>
            <person name="Park S.-N."/>
            <person name="Lim Y.K."/>
        </authorList>
    </citation>
    <scope>NUCLEOTIDE SEQUENCE [LARGE SCALE GENOMIC DNA]</scope>
    <source>
        <strain evidence="1 2">KCOM 1259</strain>
    </source>
</reference>
<dbReference type="EMBL" id="PEQY01000001">
    <property type="protein sequence ID" value="PIM79173.1"/>
    <property type="molecule type" value="Genomic_DNA"/>
</dbReference>
<organism evidence="1 2">
    <name type="scientific">Fusobacterium pseudoperiodonticum</name>
    <dbReference type="NCBI Taxonomy" id="2663009"/>
    <lineage>
        <taxon>Bacteria</taxon>
        <taxon>Fusobacteriati</taxon>
        <taxon>Fusobacteriota</taxon>
        <taxon>Fusobacteriia</taxon>
        <taxon>Fusobacteriales</taxon>
        <taxon>Fusobacteriaceae</taxon>
        <taxon>Fusobacterium</taxon>
    </lineage>
</organism>
<dbReference type="GeneID" id="93327102"/>
<comment type="caution">
    <text evidence="1">The sequence shown here is derived from an EMBL/GenBank/DDBJ whole genome shotgun (WGS) entry which is preliminary data.</text>
</comment>
<dbReference type="Pfam" id="PF08761">
    <property type="entry name" value="dUTPase_2"/>
    <property type="match status" value="1"/>
</dbReference>
<protein>
    <submittedName>
        <fullName evidence="1">dUTP diphosphatase</fullName>
    </submittedName>
</protein>
<accession>A0A2G9EE31</accession>
<gene>
    <name evidence="1" type="ORF">CTM71_01275</name>
</gene>
<dbReference type="SUPFAM" id="SSF101386">
    <property type="entry name" value="all-alpha NTP pyrophosphatases"/>
    <property type="match status" value="1"/>
</dbReference>
<evidence type="ECO:0000313" key="1">
    <source>
        <dbReference type="EMBL" id="PIM79173.1"/>
    </source>
</evidence>
<proteinExistence type="predicted"/>
<dbReference type="Proteomes" id="UP000229011">
    <property type="component" value="Unassembled WGS sequence"/>
</dbReference>
<dbReference type="RefSeq" id="WP_099957942.1">
    <property type="nucleotide sequence ID" value="NZ_PEQY01000001.1"/>
</dbReference>
<dbReference type="AlphaFoldDB" id="A0A2G9EE31"/>
<dbReference type="Gene3D" id="1.10.4010.10">
    <property type="entry name" value="Type II deoxyuridine triphosphatase"/>
    <property type="match status" value="1"/>
</dbReference>
<name>A0A2G9EE31_9FUSO</name>
<evidence type="ECO:0000313" key="2">
    <source>
        <dbReference type="Proteomes" id="UP000229011"/>
    </source>
</evidence>
<sequence length="170" mass="20548">MEFKKPKTFGEILMLQQYLDKNIHSSRERTLEDITMSFIAECVEFNEETKFSHKTWKTKEYDKAKELEELTDIFFFFAQMVNYCDTNLDEFTKIAYLIDLDFNEWNKKYIVEGHIPVLYLIQSVTKNHLLTVSDLLIEICQKLGYTKEDILESYWNKWQKNIKRIGKEWN</sequence>
<dbReference type="InterPro" id="IPR014871">
    <property type="entry name" value="dUTPase/dCTP_pyrophosphatase"/>
</dbReference>